<dbReference type="AlphaFoldDB" id="A0A251QHY5"/>
<dbReference type="Gramene" id="ONI23412">
    <property type="protein sequence ID" value="ONI23412"/>
    <property type="gene ID" value="PRUPE_2G187900"/>
</dbReference>
<keyword evidence="2" id="KW-1185">Reference proteome</keyword>
<evidence type="ECO:0000313" key="2">
    <source>
        <dbReference type="Proteomes" id="UP000006882"/>
    </source>
</evidence>
<name>A0A251QHY5_PRUPE</name>
<proteinExistence type="predicted"/>
<gene>
    <name evidence="1" type="ORF">PRUPE_2G187900</name>
</gene>
<dbReference type="Proteomes" id="UP000006882">
    <property type="component" value="Chromosome G2"/>
</dbReference>
<protein>
    <submittedName>
        <fullName evidence="1">Uncharacterized protein</fullName>
    </submittedName>
</protein>
<reference evidence="1 2" key="1">
    <citation type="journal article" date="2013" name="Nat. Genet.">
        <title>The high-quality draft genome of peach (Prunus persica) identifies unique patterns of genetic diversity, domestication and genome evolution.</title>
        <authorList>
            <consortium name="International Peach Genome Initiative"/>
            <person name="Verde I."/>
            <person name="Abbott A.G."/>
            <person name="Scalabrin S."/>
            <person name="Jung S."/>
            <person name="Shu S."/>
            <person name="Marroni F."/>
            <person name="Zhebentyayeva T."/>
            <person name="Dettori M.T."/>
            <person name="Grimwood J."/>
            <person name="Cattonaro F."/>
            <person name="Zuccolo A."/>
            <person name="Rossini L."/>
            <person name="Jenkins J."/>
            <person name="Vendramin E."/>
            <person name="Meisel L.A."/>
            <person name="Decroocq V."/>
            <person name="Sosinski B."/>
            <person name="Prochnik S."/>
            <person name="Mitros T."/>
            <person name="Policriti A."/>
            <person name="Cipriani G."/>
            <person name="Dondini L."/>
            <person name="Ficklin S."/>
            <person name="Goodstein D.M."/>
            <person name="Xuan P."/>
            <person name="Del Fabbro C."/>
            <person name="Aramini V."/>
            <person name="Copetti D."/>
            <person name="Gonzalez S."/>
            <person name="Horner D.S."/>
            <person name="Falchi R."/>
            <person name="Lucas S."/>
            <person name="Mica E."/>
            <person name="Maldonado J."/>
            <person name="Lazzari B."/>
            <person name="Bielenberg D."/>
            <person name="Pirona R."/>
            <person name="Miculan M."/>
            <person name="Barakat A."/>
            <person name="Testolin R."/>
            <person name="Stella A."/>
            <person name="Tartarini S."/>
            <person name="Tonutti P."/>
            <person name="Arus P."/>
            <person name="Orellana A."/>
            <person name="Wells C."/>
            <person name="Main D."/>
            <person name="Vizzotto G."/>
            <person name="Silva H."/>
            <person name="Salamini F."/>
            <person name="Schmutz J."/>
            <person name="Morgante M."/>
            <person name="Rokhsar D.S."/>
        </authorList>
    </citation>
    <scope>NUCLEOTIDE SEQUENCE [LARGE SCALE GENOMIC DNA]</scope>
    <source>
        <strain evidence="2">cv. Nemared</strain>
    </source>
</reference>
<organism evidence="1 2">
    <name type="scientific">Prunus persica</name>
    <name type="common">Peach</name>
    <name type="synonym">Amygdalus persica</name>
    <dbReference type="NCBI Taxonomy" id="3760"/>
    <lineage>
        <taxon>Eukaryota</taxon>
        <taxon>Viridiplantae</taxon>
        <taxon>Streptophyta</taxon>
        <taxon>Embryophyta</taxon>
        <taxon>Tracheophyta</taxon>
        <taxon>Spermatophyta</taxon>
        <taxon>Magnoliopsida</taxon>
        <taxon>eudicotyledons</taxon>
        <taxon>Gunneridae</taxon>
        <taxon>Pentapetalae</taxon>
        <taxon>rosids</taxon>
        <taxon>fabids</taxon>
        <taxon>Rosales</taxon>
        <taxon>Rosaceae</taxon>
        <taxon>Amygdaloideae</taxon>
        <taxon>Amygdaleae</taxon>
        <taxon>Prunus</taxon>
    </lineage>
</organism>
<accession>A0A251QHY5</accession>
<sequence>MSNLMITTNNWWKIKNRANNEENLLKTKRKGSVSSKATNKQQQFNPFFHMWITTKLCLLHFICQKKIKL</sequence>
<dbReference type="EMBL" id="CM007652">
    <property type="protein sequence ID" value="ONI23412.1"/>
    <property type="molecule type" value="Genomic_DNA"/>
</dbReference>
<evidence type="ECO:0000313" key="1">
    <source>
        <dbReference type="EMBL" id="ONI23412.1"/>
    </source>
</evidence>